<name>A0A7V0T7K8_UNCW3</name>
<feature type="domain" description="S1 motif" evidence="10">
    <location>
        <begin position="146"/>
        <end position="214"/>
    </location>
</feature>
<feature type="domain" description="S1 motif" evidence="10">
    <location>
        <begin position="231"/>
        <end position="301"/>
    </location>
</feature>
<dbReference type="FunFam" id="2.40.50.140:FF:000051">
    <property type="entry name" value="RNA-binding transcriptional accessory protein"/>
    <property type="match status" value="1"/>
</dbReference>
<dbReference type="GO" id="GO:0003735">
    <property type="term" value="F:structural constituent of ribosome"/>
    <property type="evidence" value="ECO:0007669"/>
    <property type="project" value="TreeGrafter"/>
</dbReference>
<feature type="domain" description="S1 motif" evidence="10">
    <location>
        <begin position="405"/>
        <end position="473"/>
    </location>
</feature>
<evidence type="ECO:0000256" key="5">
    <source>
        <dbReference type="ARBA" id="ARBA00023274"/>
    </source>
</evidence>
<evidence type="ECO:0000256" key="8">
    <source>
        <dbReference type="ARBA" id="ARBA00035517"/>
    </source>
</evidence>
<evidence type="ECO:0000256" key="2">
    <source>
        <dbReference type="ARBA" id="ARBA00022737"/>
    </source>
</evidence>
<feature type="non-terminal residue" evidence="11">
    <location>
        <position position="1"/>
    </location>
</feature>
<organism evidence="11">
    <name type="scientific">candidate division WOR-3 bacterium</name>
    <dbReference type="NCBI Taxonomy" id="2052148"/>
    <lineage>
        <taxon>Bacteria</taxon>
        <taxon>Bacteria division WOR-3</taxon>
    </lineage>
</organism>
<dbReference type="InterPro" id="IPR035104">
    <property type="entry name" value="Ribosomal_protein_S1-like"/>
</dbReference>
<dbReference type="CDD" id="cd05688">
    <property type="entry name" value="S1_RPS1_repeat_ec3"/>
    <property type="match status" value="1"/>
</dbReference>
<dbReference type="FunFam" id="2.40.50.140:FF:000103">
    <property type="entry name" value="protein RRP5 homolog"/>
    <property type="match status" value="1"/>
</dbReference>
<gene>
    <name evidence="11" type="ORF">ENN51_08880</name>
</gene>
<protein>
    <recommendedName>
        <fullName evidence="7">Small ribosomal subunit protein bS1</fullName>
    </recommendedName>
    <alternativeName>
        <fullName evidence="8">30S ribosomal protein S1</fullName>
    </alternativeName>
</protein>
<feature type="domain" description="S1 motif" evidence="10">
    <location>
        <begin position="318"/>
        <end position="388"/>
    </location>
</feature>
<comment type="function">
    <text evidence="6">Binds mRNA; thus facilitating recognition of the initiation point. It is needed to translate mRNA with a short Shine-Dalgarno (SD) purine-rich sequence.</text>
</comment>
<dbReference type="Proteomes" id="UP000885672">
    <property type="component" value="Unassembled WGS sequence"/>
</dbReference>
<keyword evidence="2" id="KW-0677">Repeat</keyword>
<dbReference type="SMART" id="SM00316">
    <property type="entry name" value="S1"/>
    <property type="match status" value="5"/>
</dbReference>
<proteinExistence type="inferred from homology"/>
<evidence type="ECO:0000256" key="3">
    <source>
        <dbReference type="ARBA" id="ARBA00022884"/>
    </source>
</evidence>
<dbReference type="FunFam" id="2.40.50.140:FF:000011">
    <property type="entry name" value="30S ribosomal protein S1"/>
    <property type="match status" value="1"/>
</dbReference>
<dbReference type="InterPro" id="IPR012340">
    <property type="entry name" value="NA-bd_OB-fold"/>
</dbReference>
<dbReference type="CDD" id="cd04465">
    <property type="entry name" value="S1_RPS1_repeat_ec2_hs2"/>
    <property type="match status" value="1"/>
</dbReference>
<reference evidence="11" key="1">
    <citation type="journal article" date="2020" name="mSystems">
        <title>Genome- and Community-Level Interaction Insights into Carbon Utilization and Element Cycling Functions of Hydrothermarchaeota in Hydrothermal Sediment.</title>
        <authorList>
            <person name="Zhou Z."/>
            <person name="Liu Y."/>
            <person name="Xu W."/>
            <person name="Pan J."/>
            <person name="Luo Z.H."/>
            <person name="Li M."/>
        </authorList>
    </citation>
    <scope>NUCLEOTIDE SEQUENCE [LARGE SCALE GENOMIC DNA]</scope>
    <source>
        <strain evidence="11">SpSt-1182</strain>
    </source>
</reference>
<dbReference type="PROSITE" id="PS50126">
    <property type="entry name" value="S1"/>
    <property type="match status" value="5"/>
</dbReference>
<evidence type="ECO:0000256" key="4">
    <source>
        <dbReference type="ARBA" id="ARBA00022980"/>
    </source>
</evidence>
<feature type="domain" description="S1 motif" evidence="10">
    <location>
        <begin position="59"/>
        <end position="125"/>
    </location>
</feature>
<dbReference type="GO" id="GO:0003729">
    <property type="term" value="F:mRNA binding"/>
    <property type="evidence" value="ECO:0007669"/>
    <property type="project" value="TreeGrafter"/>
</dbReference>
<dbReference type="PANTHER" id="PTHR10724">
    <property type="entry name" value="30S RIBOSOMAL PROTEIN S1"/>
    <property type="match status" value="1"/>
</dbReference>
<dbReference type="SUPFAM" id="SSF50249">
    <property type="entry name" value="Nucleic acid-binding proteins"/>
    <property type="match status" value="5"/>
</dbReference>
<evidence type="ECO:0000256" key="9">
    <source>
        <dbReference type="SAM" id="MobiDB-lite"/>
    </source>
</evidence>
<dbReference type="PRINTS" id="PR00681">
    <property type="entry name" value="RIBOSOMALS1"/>
</dbReference>
<evidence type="ECO:0000256" key="6">
    <source>
        <dbReference type="ARBA" id="ARBA00025604"/>
    </source>
</evidence>
<dbReference type="InterPro" id="IPR003029">
    <property type="entry name" value="S1_domain"/>
</dbReference>
<dbReference type="Pfam" id="PF00575">
    <property type="entry name" value="S1"/>
    <property type="match status" value="5"/>
</dbReference>
<dbReference type="Gene3D" id="2.40.50.140">
    <property type="entry name" value="Nucleic acid-binding proteins"/>
    <property type="match status" value="5"/>
</dbReference>
<feature type="compositionally biased region" description="Basic and acidic residues" evidence="9">
    <location>
        <begin position="478"/>
        <end position="487"/>
    </location>
</feature>
<keyword evidence="4 11" id="KW-0689">Ribosomal protein</keyword>
<dbReference type="InterPro" id="IPR050437">
    <property type="entry name" value="Ribos_protein_bS1-like"/>
</dbReference>
<evidence type="ECO:0000313" key="11">
    <source>
        <dbReference type="EMBL" id="HDR00379.1"/>
    </source>
</evidence>
<sequence length="524" mass="59507">AEGVLPLEEFRNPDEVAEGQEVRVSLEQLEDREGFPVISKKRADFQLAWELIKEKSQSAEGVKATVMRRVKGGLAVELMGLDAFLPGSQVDLRPVPNLDVMIGRELEVKIISVNWYKKNIVVSRRVLLEERQEEVRRELFARLQVGDVMDGTVKTITDFGAFVDIGGVDALLHISDLAWTKVVHPKEVVNTGDEIKVKVLSADEASGRITVGYKQLTPHPWEQVEEKYPIGGRVRGRVTTLAEYGAFVELERGIEGLIHISEMSWTKAIHHPSQLLTAEEEVEAVVLNIDKENRRISLGLKQTMPDPWSLIDEKYHVGQRMEGRVRSLKDFGAFVEIEEGIEGLIHNADLSWTKRIKHPREELKKGQVVETVILGVDKESRRITLGLKQTQEDPFYQISKELKPDDIVKARIIDLPKPGVVVSLPHGIEGFVPLGYLIRGGKKAKDNYQIGEELELKVMRLDLNNRRIALTERLEASLEDEKPEAKPARRRGRRRAQVEEEEVDFGTDRFTLEDHLRDFVDDEE</sequence>
<feature type="region of interest" description="Disordered" evidence="9">
    <location>
        <begin position="478"/>
        <end position="506"/>
    </location>
</feature>
<keyword evidence="3" id="KW-0694">RNA-binding</keyword>
<evidence type="ECO:0000256" key="7">
    <source>
        <dbReference type="ARBA" id="ARBA00035293"/>
    </source>
</evidence>
<dbReference type="GO" id="GO:0022627">
    <property type="term" value="C:cytosolic small ribosomal subunit"/>
    <property type="evidence" value="ECO:0007669"/>
    <property type="project" value="TreeGrafter"/>
</dbReference>
<evidence type="ECO:0000259" key="10">
    <source>
        <dbReference type="PROSITE" id="PS50126"/>
    </source>
</evidence>
<dbReference type="AlphaFoldDB" id="A0A7V0T7K8"/>
<dbReference type="GO" id="GO:0006412">
    <property type="term" value="P:translation"/>
    <property type="evidence" value="ECO:0007669"/>
    <property type="project" value="TreeGrafter"/>
</dbReference>
<evidence type="ECO:0000256" key="1">
    <source>
        <dbReference type="ARBA" id="ARBA00006767"/>
    </source>
</evidence>
<dbReference type="EMBL" id="DSBX01000342">
    <property type="protein sequence ID" value="HDR00379.1"/>
    <property type="molecule type" value="Genomic_DNA"/>
</dbReference>
<accession>A0A7V0T7K8</accession>
<dbReference type="PANTHER" id="PTHR10724:SF7">
    <property type="entry name" value="SMALL RIBOSOMAL SUBUNIT PROTEIN BS1C"/>
    <property type="match status" value="1"/>
</dbReference>
<comment type="similarity">
    <text evidence="1">Belongs to the bacterial ribosomal protein bS1 family.</text>
</comment>
<comment type="caution">
    <text evidence="11">The sequence shown here is derived from an EMBL/GenBank/DDBJ whole genome shotgun (WGS) entry which is preliminary data.</text>
</comment>
<keyword evidence="5" id="KW-0687">Ribonucleoprotein</keyword>